<dbReference type="InterPro" id="IPR001647">
    <property type="entry name" value="HTH_TetR"/>
</dbReference>
<keyword evidence="5" id="KW-1185">Reference proteome</keyword>
<dbReference type="PROSITE" id="PS50977">
    <property type="entry name" value="HTH_TETR_2"/>
    <property type="match status" value="1"/>
</dbReference>
<dbReference type="Pfam" id="PF00440">
    <property type="entry name" value="TetR_N"/>
    <property type="match status" value="1"/>
</dbReference>
<evidence type="ECO:0000256" key="2">
    <source>
        <dbReference type="PROSITE-ProRule" id="PRU00335"/>
    </source>
</evidence>
<dbReference type="SUPFAM" id="SSF46689">
    <property type="entry name" value="Homeodomain-like"/>
    <property type="match status" value="1"/>
</dbReference>
<evidence type="ECO:0000313" key="5">
    <source>
        <dbReference type="Proteomes" id="UP000608420"/>
    </source>
</evidence>
<dbReference type="InterPro" id="IPR009057">
    <property type="entry name" value="Homeodomain-like_sf"/>
</dbReference>
<feature type="domain" description="HTH tetR-type" evidence="3">
    <location>
        <begin position="14"/>
        <end position="74"/>
    </location>
</feature>
<dbReference type="Proteomes" id="UP000608420">
    <property type="component" value="Unassembled WGS sequence"/>
</dbReference>
<name>A0ABQ1VQ36_9BACL</name>
<sequence length="218" mass="25526">MGTKWEQELDQMRKQRREQIMEATYDLVLEKGLMSITIVDIVKKAEISRVTLYKYYNSIHEIVFDIQIKILNEMSGLLDEKLTGKNGLEKLQDYFATFIRMYRAHPDYFCFAAMFDQFYQSSYPTPELEERYQSFTKQGIVRIEQIIEEGIRDGSIRRETDPVMMAQILSHIMMGTTQRIAVRSEIYKTESKVDSKEMLNYLTNFLTSSLAADSADGR</sequence>
<dbReference type="EMBL" id="BMIW01000002">
    <property type="protein sequence ID" value="GGF85945.1"/>
    <property type="molecule type" value="Genomic_DNA"/>
</dbReference>
<dbReference type="PANTHER" id="PTHR43479">
    <property type="entry name" value="ACREF/ENVCD OPERON REPRESSOR-RELATED"/>
    <property type="match status" value="1"/>
</dbReference>
<dbReference type="Gene3D" id="1.10.357.10">
    <property type="entry name" value="Tetracycline Repressor, domain 2"/>
    <property type="match status" value="1"/>
</dbReference>
<dbReference type="SUPFAM" id="SSF48498">
    <property type="entry name" value="Tetracyclin repressor-like, C-terminal domain"/>
    <property type="match status" value="1"/>
</dbReference>
<dbReference type="PANTHER" id="PTHR43479:SF11">
    <property type="entry name" value="ACREF_ENVCD OPERON REPRESSOR-RELATED"/>
    <property type="match status" value="1"/>
</dbReference>
<evidence type="ECO:0000256" key="1">
    <source>
        <dbReference type="ARBA" id="ARBA00023125"/>
    </source>
</evidence>
<reference evidence="5" key="1">
    <citation type="journal article" date="2019" name="Int. J. Syst. Evol. Microbiol.">
        <title>The Global Catalogue of Microorganisms (GCM) 10K type strain sequencing project: providing services to taxonomists for standard genome sequencing and annotation.</title>
        <authorList>
            <consortium name="The Broad Institute Genomics Platform"/>
            <consortium name="The Broad Institute Genome Sequencing Center for Infectious Disease"/>
            <person name="Wu L."/>
            <person name="Ma J."/>
        </authorList>
    </citation>
    <scope>NUCLEOTIDE SEQUENCE [LARGE SCALE GENOMIC DNA]</scope>
    <source>
        <strain evidence="5">CGMCC 1.15420</strain>
    </source>
</reference>
<dbReference type="RefSeq" id="WP_120460237.1">
    <property type="nucleotide sequence ID" value="NZ_BMIW01000002.1"/>
</dbReference>
<feature type="DNA-binding region" description="H-T-H motif" evidence="2">
    <location>
        <begin position="37"/>
        <end position="56"/>
    </location>
</feature>
<accession>A0ABQ1VQ36</accession>
<dbReference type="InterPro" id="IPR050624">
    <property type="entry name" value="HTH-type_Tx_Regulator"/>
</dbReference>
<evidence type="ECO:0000259" key="3">
    <source>
        <dbReference type="PROSITE" id="PS50977"/>
    </source>
</evidence>
<dbReference type="InterPro" id="IPR036271">
    <property type="entry name" value="Tet_transcr_reg_TetR-rel_C_sf"/>
</dbReference>
<proteinExistence type="predicted"/>
<protein>
    <recommendedName>
        <fullName evidence="3">HTH tetR-type domain-containing protein</fullName>
    </recommendedName>
</protein>
<comment type="caution">
    <text evidence="4">The sequence shown here is derived from an EMBL/GenBank/DDBJ whole genome shotgun (WGS) entry which is preliminary data.</text>
</comment>
<organism evidence="4 5">
    <name type="scientific">Paenibacillus aceti</name>
    <dbReference type="NCBI Taxonomy" id="1820010"/>
    <lineage>
        <taxon>Bacteria</taxon>
        <taxon>Bacillati</taxon>
        <taxon>Bacillota</taxon>
        <taxon>Bacilli</taxon>
        <taxon>Bacillales</taxon>
        <taxon>Paenibacillaceae</taxon>
        <taxon>Paenibacillus</taxon>
    </lineage>
</organism>
<evidence type="ECO:0000313" key="4">
    <source>
        <dbReference type="EMBL" id="GGF85945.1"/>
    </source>
</evidence>
<keyword evidence="1 2" id="KW-0238">DNA-binding</keyword>
<dbReference type="Gene3D" id="1.10.10.60">
    <property type="entry name" value="Homeodomain-like"/>
    <property type="match status" value="1"/>
</dbReference>
<gene>
    <name evidence="4" type="ORF">GCM10010913_04230</name>
</gene>